<protein>
    <submittedName>
        <fullName evidence="2">Universal stress protein</fullName>
    </submittedName>
</protein>
<dbReference type="Pfam" id="PF00582">
    <property type="entry name" value="Usp"/>
    <property type="match status" value="1"/>
</dbReference>
<evidence type="ECO:0000313" key="3">
    <source>
        <dbReference type="EMBL" id="NUC73961.1"/>
    </source>
</evidence>
<dbReference type="Gene3D" id="3.40.50.12370">
    <property type="match status" value="1"/>
</dbReference>
<gene>
    <name evidence="2" type="ORF">HT576_04100</name>
    <name evidence="3" type="ORF">HTZ84_16910</name>
</gene>
<keyword evidence="5" id="KW-1185">Reference proteome</keyword>
<dbReference type="RefSeq" id="WP_174681743.1">
    <property type="nucleotide sequence ID" value="NZ_JABUQZ010000001.1"/>
</dbReference>
<dbReference type="AlphaFoldDB" id="A0A8J8GHR8"/>
<proteinExistence type="predicted"/>
<feature type="domain" description="UspA" evidence="1">
    <location>
        <begin position="130"/>
        <end position="236"/>
    </location>
</feature>
<dbReference type="Proteomes" id="UP001016761">
    <property type="component" value="Unassembled WGS sequence"/>
</dbReference>
<evidence type="ECO:0000313" key="4">
    <source>
        <dbReference type="Proteomes" id="UP000728647"/>
    </source>
</evidence>
<dbReference type="OrthoDB" id="157328at2157"/>
<organism evidence="2 4">
    <name type="scientific">Haloterrigena gelatinilytica</name>
    <dbReference type="NCBI Taxonomy" id="2741724"/>
    <lineage>
        <taxon>Archaea</taxon>
        <taxon>Methanobacteriati</taxon>
        <taxon>Methanobacteriota</taxon>
        <taxon>Stenosarchaea group</taxon>
        <taxon>Halobacteria</taxon>
        <taxon>Halobacteriales</taxon>
        <taxon>Natrialbaceae</taxon>
        <taxon>Haloterrigena</taxon>
    </lineage>
</organism>
<dbReference type="EMBL" id="JABURA010000001">
    <property type="protein sequence ID" value="NUB90218.1"/>
    <property type="molecule type" value="Genomic_DNA"/>
</dbReference>
<dbReference type="Proteomes" id="UP000728647">
    <property type="component" value="Unassembled WGS sequence"/>
</dbReference>
<evidence type="ECO:0000313" key="2">
    <source>
        <dbReference type="EMBL" id="NUB90218.1"/>
    </source>
</evidence>
<sequence length="254" mass="28094">MPDTGDHRVLVPVAVLRGEGVPTTIVDAFASIPVVLLGYHEVPEQTSPDQARDQYQRRAARELEERRSVFEAAGCPVTSRLVFTHDRFKTFERVAVEAECDAVLILNPAPVLERFLVAIRSDINVEHKARLVATVLDGTEIDVTLFHVVADERDRNRGDELLATTADALEDAGVGRDRISRSVVVADSPTEAILEAADEHDAIVAGESRPSIRRYVLRDRAERIAKRTADPVLVVRGEYLEPADEEEERDAAAE</sequence>
<accession>A0A8J8GHR8</accession>
<evidence type="ECO:0000259" key="1">
    <source>
        <dbReference type="Pfam" id="PF00582"/>
    </source>
</evidence>
<dbReference type="EMBL" id="JABUQZ010000001">
    <property type="protein sequence ID" value="NUC73961.1"/>
    <property type="molecule type" value="Genomic_DNA"/>
</dbReference>
<name>A0A8J8GHR8_9EURY</name>
<reference evidence="2 5" key="1">
    <citation type="submission" date="2020-06" db="EMBL/GenBank/DDBJ databases">
        <title>Haloterrigena sp. nov., an extremely halophilic archaeon isolated from a saline sediment.</title>
        <authorList>
            <person name="Liu B.-B."/>
        </authorList>
    </citation>
    <scope>NUCLEOTIDE SEQUENCE</scope>
    <source>
        <strain evidence="2">SYSU A121-1</strain>
        <strain evidence="3 5">SYSU A558-1</strain>
    </source>
</reference>
<dbReference type="InterPro" id="IPR006016">
    <property type="entry name" value="UspA"/>
</dbReference>
<dbReference type="SUPFAM" id="SSF52402">
    <property type="entry name" value="Adenine nucleotide alpha hydrolases-like"/>
    <property type="match status" value="1"/>
</dbReference>
<evidence type="ECO:0000313" key="5">
    <source>
        <dbReference type="Proteomes" id="UP001016761"/>
    </source>
</evidence>
<comment type="caution">
    <text evidence="2">The sequence shown here is derived from an EMBL/GenBank/DDBJ whole genome shotgun (WGS) entry which is preliminary data.</text>
</comment>